<sequence>MQELCDGRITTIEDATAKLQQTIQKWQSFSDMDIESESESDRKSDSGGDIIGHIDPADAICITDATSTEQADTSDFIGNNTLDLGREGRGSLIQQESCSANIQPQSEANRPNPLGEGNEHVDANPSFSPGLVQHYRDQEGLHNNTVPKRLNGEDAREETTPKGVASAAVGGNDPTGDEGLHDDTIPKNLNEETPSEENTPTAAASTVGETPENEPPGDDAGSDTGLKLTQNVPQTPQIPENCCAECTARQEAERRNGECYCNGMQQLSTNTKRDFKKYIEDGNKKLENRNRKALRGNLCYLICYLQPVIDDVALYMFSHLVLSDRQREKIASKTTETEKCEHLVTKVLLHSSEKAFWVFMQALEDNNCEFIVDQLLGKANVTGHIRATVDILEERRTSEDDQRCLQVVLRAIDEYISNNPDISRPMTDAIRNALEEQNLIVTDLSRGSILMNLTFYTVEQLDAFWMWVKSWQPSPLSMSLTEVILTEEIRNMVQEDLILSLSTDMDLEEYLKKRRRLLHGDLPMTSDDSNFGKRPLKECNQSLLWLDIAGQPKMEANPKVLLEWAYESGYNDPLPLLTEKFPQTFTGYNEKDFRIERLHKLIIYQNGRISQMNEKCEELENNLLQTATDLKKAQDTLEEKNQFIKILTDKLRQITMSESNGELLKWQYPSNAQTNINSIVGIGTQSIETHPKPAVPVPKSEGSVVQVRTQKTNSDDLKQPNDSGLQASGGHAEEHFDNGDFPEERMYGERVCGLSTVICVDTSGSMEGEAFTDMKSAIHKILDDAEYTNNVYDFKELIGLVECGSGSDGRTVVSLTDNYDRIRRALEHFGFFKV</sequence>
<dbReference type="InterPro" id="IPR036465">
    <property type="entry name" value="vWFA_dom_sf"/>
</dbReference>
<dbReference type="Gene3D" id="3.40.50.410">
    <property type="entry name" value="von Willebrand factor, type A domain"/>
    <property type="match status" value="1"/>
</dbReference>
<feature type="domain" description="CARD" evidence="3">
    <location>
        <begin position="286"/>
        <end position="378"/>
    </location>
</feature>
<dbReference type="AlphaFoldDB" id="A0A2R2MTA6"/>
<evidence type="ECO:0000256" key="2">
    <source>
        <dbReference type="SAM" id="MobiDB-lite"/>
    </source>
</evidence>
<dbReference type="GeneID" id="106161705"/>
<feature type="compositionally biased region" description="Basic and acidic residues" evidence="2">
    <location>
        <begin position="150"/>
        <end position="160"/>
    </location>
</feature>
<feature type="region of interest" description="Disordered" evidence="2">
    <location>
        <begin position="710"/>
        <end position="738"/>
    </location>
</feature>
<dbReference type="Proteomes" id="UP000085678">
    <property type="component" value="Unplaced"/>
</dbReference>
<dbReference type="InParanoid" id="A0A2R2MTA6"/>
<feature type="coiled-coil region" evidence="1">
    <location>
        <begin position="609"/>
        <end position="650"/>
    </location>
</feature>
<dbReference type="InterPro" id="IPR001315">
    <property type="entry name" value="CARD"/>
</dbReference>
<dbReference type="RefSeq" id="XP_023933343.1">
    <property type="nucleotide sequence ID" value="XM_024077575.1"/>
</dbReference>
<feature type="region of interest" description="Disordered" evidence="2">
    <location>
        <begin position="97"/>
        <end position="234"/>
    </location>
</feature>
<evidence type="ECO:0000313" key="4">
    <source>
        <dbReference type="Proteomes" id="UP000085678"/>
    </source>
</evidence>
<dbReference type="CDD" id="cd01671">
    <property type="entry name" value="CARD"/>
    <property type="match status" value="1"/>
</dbReference>
<dbReference type="GO" id="GO:0042981">
    <property type="term" value="P:regulation of apoptotic process"/>
    <property type="evidence" value="ECO:0007669"/>
    <property type="project" value="InterPro"/>
</dbReference>
<protein>
    <submittedName>
        <fullName evidence="5">Uncharacterized protein LOC106161705</fullName>
    </submittedName>
</protein>
<dbReference type="KEGG" id="lak:106161705"/>
<dbReference type="SUPFAM" id="SSF47986">
    <property type="entry name" value="DEATH domain"/>
    <property type="match status" value="1"/>
</dbReference>
<proteinExistence type="predicted"/>
<keyword evidence="1" id="KW-0175">Coiled coil</keyword>
<gene>
    <name evidence="5" type="primary">LOC106161705</name>
</gene>
<dbReference type="PROSITE" id="PS50209">
    <property type="entry name" value="CARD"/>
    <property type="match status" value="1"/>
</dbReference>
<evidence type="ECO:0000256" key="1">
    <source>
        <dbReference type="SAM" id="Coils"/>
    </source>
</evidence>
<dbReference type="Pfam" id="PF00619">
    <property type="entry name" value="CARD"/>
    <property type="match status" value="1"/>
</dbReference>
<organism evidence="4 5">
    <name type="scientific">Lingula anatina</name>
    <name type="common">Brachiopod</name>
    <name type="synonym">Lingula unguis</name>
    <dbReference type="NCBI Taxonomy" id="7574"/>
    <lineage>
        <taxon>Eukaryota</taxon>
        <taxon>Metazoa</taxon>
        <taxon>Spiralia</taxon>
        <taxon>Lophotrochozoa</taxon>
        <taxon>Brachiopoda</taxon>
        <taxon>Linguliformea</taxon>
        <taxon>Lingulata</taxon>
        <taxon>Lingulida</taxon>
        <taxon>Linguloidea</taxon>
        <taxon>Lingulidae</taxon>
        <taxon>Lingula</taxon>
    </lineage>
</organism>
<accession>A0A2R2MTA6</accession>
<dbReference type="SUPFAM" id="SSF53300">
    <property type="entry name" value="vWA-like"/>
    <property type="match status" value="1"/>
</dbReference>
<feature type="compositionally biased region" description="Polar residues" evidence="2">
    <location>
        <begin position="97"/>
        <end position="109"/>
    </location>
</feature>
<evidence type="ECO:0000313" key="5">
    <source>
        <dbReference type="RefSeq" id="XP_023933343.1"/>
    </source>
</evidence>
<dbReference type="InterPro" id="IPR011029">
    <property type="entry name" value="DEATH-like_dom_sf"/>
</dbReference>
<evidence type="ECO:0000259" key="3">
    <source>
        <dbReference type="PROSITE" id="PS50209"/>
    </source>
</evidence>
<reference evidence="5" key="1">
    <citation type="submission" date="2025-08" db="UniProtKB">
        <authorList>
            <consortium name="RefSeq"/>
        </authorList>
    </citation>
    <scope>IDENTIFICATION</scope>
    <source>
        <tissue evidence="5">Gonads</tissue>
    </source>
</reference>
<keyword evidence="4" id="KW-1185">Reference proteome</keyword>
<dbReference type="Gene3D" id="1.10.533.10">
    <property type="entry name" value="Death Domain, Fas"/>
    <property type="match status" value="1"/>
</dbReference>
<feature type="compositionally biased region" description="Acidic residues" evidence="2">
    <location>
        <begin position="211"/>
        <end position="221"/>
    </location>
</feature>
<feature type="region of interest" description="Disordered" evidence="2">
    <location>
        <begin position="29"/>
        <end position="53"/>
    </location>
</feature>
<name>A0A2R2MTA6_LINAN</name>